<dbReference type="InterPro" id="IPR027417">
    <property type="entry name" value="P-loop_NTPase"/>
</dbReference>
<evidence type="ECO:0000256" key="6">
    <source>
        <dbReference type="ARBA" id="ARBA00022840"/>
    </source>
</evidence>
<dbReference type="PANTHER" id="PTHR24220">
    <property type="entry name" value="IMPORT ATP-BINDING PROTEIN"/>
    <property type="match status" value="1"/>
</dbReference>
<evidence type="ECO:0000313" key="12">
    <source>
        <dbReference type="Proteomes" id="UP000824124"/>
    </source>
</evidence>
<keyword evidence="8 9" id="KW-0131">Cell cycle</keyword>
<feature type="domain" description="ABC transporter" evidence="10">
    <location>
        <begin position="2"/>
        <end position="225"/>
    </location>
</feature>
<reference evidence="11" key="2">
    <citation type="journal article" date="2021" name="PeerJ">
        <title>Extensive microbial diversity within the chicken gut microbiome revealed by metagenomics and culture.</title>
        <authorList>
            <person name="Gilroy R."/>
            <person name="Ravi A."/>
            <person name="Getino M."/>
            <person name="Pursley I."/>
            <person name="Horton D.L."/>
            <person name="Alikhan N.F."/>
            <person name="Baker D."/>
            <person name="Gharbi K."/>
            <person name="Hall N."/>
            <person name="Watson M."/>
            <person name="Adriaenssens E.M."/>
            <person name="Foster-Nyarko E."/>
            <person name="Jarju S."/>
            <person name="Secka A."/>
            <person name="Antonio M."/>
            <person name="Oren A."/>
            <person name="Chaudhuri R.R."/>
            <person name="La Ragione R."/>
            <person name="Hildebrand F."/>
            <person name="Pallen M.J."/>
        </authorList>
    </citation>
    <scope>NUCLEOTIDE SEQUENCE</scope>
    <source>
        <strain evidence="11">2830</strain>
    </source>
</reference>
<dbReference type="InterPro" id="IPR005286">
    <property type="entry name" value="Cell_div_FtsE"/>
</dbReference>
<organism evidence="11 12">
    <name type="scientific">Candidatus Avidehalobacter gallistercoris</name>
    <dbReference type="NCBI Taxonomy" id="2840694"/>
    <lineage>
        <taxon>Bacteria</taxon>
        <taxon>Bacillati</taxon>
        <taxon>Bacillota</taxon>
        <taxon>Clostridia</taxon>
        <taxon>Eubacteriales</taxon>
        <taxon>Peptococcaceae</taxon>
        <taxon>Peptococcaceae incertae sedis</taxon>
        <taxon>Candidatus Avidehalobacter</taxon>
    </lineage>
</organism>
<dbReference type="Gene3D" id="3.40.50.300">
    <property type="entry name" value="P-loop containing nucleotide triphosphate hydrolases"/>
    <property type="match status" value="1"/>
</dbReference>
<sequence>MIDMANVFKTYEGGNLALKDINLHIDNGEFVYLTGQSGAGKSTLIKLLFREIMPDSGQIFIAGRSIIRLNNKETVKLRRNTGVVFQDFRLMENKTVFENVAFALKVLEYPWNEVREIVPQVLERLKIADKADAFPRQLSGGEQQRVAFARAVINNPPIILADEPTGNLDPDTSDELMQLFQEFNDEGATVIMATHDKRIVNETKKRVVALRKGEIIADEVGGWLL</sequence>
<proteinExistence type="inferred from homology"/>
<dbReference type="PANTHER" id="PTHR24220:SF470">
    <property type="entry name" value="CELL DIVISION ATP-BINDING PROTEIN FTSE"/>
    <property type="match status" value="1"/>
</dbReference>
<keyword evidence="5 9" id="KW-0547">Nucleotide-binding</keyword>
<dbReference type="EMBL" id="DVMH01000009">
    <property type="protein sequence ID" value="HIU09904.1"/>
    <property type="molecule type" value="Genomic_DNA"/>
</dbReference>
<dbReference type="InterPro" id="IPR003439">
    <property type="entry name" value="ABC_transporter-like_ATP-bd"/>
</dbReference>
<keyword evidence="6 9" id="KW-0067">ATP-binding</keyword>
<dbReference type="InterPro" id="IPR015854">
    <property type="entry name" value="ABC_transpr_LolD-like"/>
</dbReference>
<dbReference type="InterPro" id="IPR017871">
    <property type="entry name" value="ABC_transporter-like_CS"/>
</dbReference>
<dbReference type="GO" id="GO:0051301">
    <property type="term" value="P:cell division"/>
    <property type="evidence" value="ECO:0007669"/>
    <property type="project" value="UniProtKB-UniRule"/>
</dbReference>
<evidence type="ECO:0000256" key="4">
    <source>
        <dbReference type="ARBA" id="ARBA00022618"/>
    </source>
</evidence>
<evidence type="ECO:0000259" key="10">
    <source>
        <dbReference type="PROSITE" id="PS50893"/>
    </source>
</evidence>
<name>A0A9D1HIX8_9FIRM</name>
<evidence type="ECO:0000256" key="7">
    <source>
        <dbReference type="ARBA" id="ARBA00023136"/>
    </source>
</evidence>
<keyword evidence="7 9" id="KW-0472">Membrane</keyword>
<comment type="subunit">
    <text evidence="9">Homodimer. Forms a membrane-associated complex with FtsX.</text>
</comment>
<dbReference type="Pfam" id="PF00005">
    <property type="entry name" value="ABC_tran"/>
    <property type="match status" value="1"/>
</dbReference>
<evidence type="ECO:0000313" key="11">
    <source>
        <dbReference type="EMBL" id="HIU09904.1"/>
    </source>
</evidence>
<dbReference type="AlphaFoldDB" id="A0A9D1HIX8"/>
<dbReference type="NCBIfam" id="TIGR02673">
    <property type="entry name" value="FtsE"/>
    <property type="match status" value="1"/>
</dbReference>
<dbReference type="GO" id="GO:0022857">
    <property type="term" value="F:transmembrane transporter activity"/>
    <property type="evidence" value="ECO:0007669"/>
    <property type="project" value="TreeGrafter"/>
</dbReference>
<dbReference type="GO" id="GO:0005524">
    <property type="term" value="F:ATP binding"/>
    <property type="evidence" value="ECO:0007669"/>
    <property type="project" value="UniProtKB-UniRule"/>
</dbReference>
<evidence type="ECO:0000256" key="3">
    <source>
        <dbReference type="ARBA" id="ARBA00022475"/>
    </source>
</evidence>
<dbReference type="SUPFAM" id="SSF52540">
    <property type="entry name" value="P-loop containing nucleoside triphosphate hydrolases"/>
    <property type="match status" value="1"/>
</dbReference>
<gene>
    <name evidence="9 11" type="primary">ftsE</name>
    <name evidence="11" type="ORF">IAB00_01405</name>
</gene>
<evidence type="ECO:0000256" key="2">
    <source>
        <dbReference type="ARBA" id="ARBA00020019"/>
    </source>
</evidence>
<dbReference type="SMART" id="SM00382">
    <property type="entry name" value="AAA"/>
    <property type="match status" value="1"/>
</dbReference>
<dbReference type="InterPro" id="IPR003593">
    <property type="entry name" value="AAA+_ATPase"/>
</dbReference>
<dbReference type="GO" id="GO:0016887">
    <property type="term" value="F:ATP hydrolysis activity"/>
    <property type="evidence" value="ECO:0007669"/>
    <property type="project" value="InterPro"/>
</dbReference>
<accession>A0A9D1HIX8</accession>
<dbReference type="PROSITE" id="PS00211">
    <property type="entry name" value="ABC_TRANSPORTER_1"/>
    <property type="match status" value="1"/>
</dbReference>
<dbReference type="GO" id="GO:0005886">
    <property type="term" value="C:plasma membrane"/>
    <property type="evidence" value="ECO:0007669"/>
    <property type="project" value="UniProtKB-SubCell"/>
</dbReference>
<keyword evidence="3 9" id="KW-1003">Cell membrane</keyword>
<comment type="caution">
    <text evidence="11">The sequence shown here is derived from an EMBL/GenBank/DDBJ whole genome shotgun (WGS) entry which is preliminary data.</text>
</comment>
<evidence type="ECO:0000256" key="8">
    <source>
        <dbReference type="ARBA" id="ARBA00023306"/>
    </source>
</evidence>
<evidence type="ECO:0000256" key="1">
    <source>
        <dbReference type="ARBA" id="ARBA00005417"/>
    </source>
</evidence>
<keyword evidence="4 9" id="KW-0132">Cell division</keyword>
<protein>
    <recommendedName>
        <fullName evidence="2 9">Cell division ATP-binding protein FtsE</fullName>
    </recommendedName>
</protein>
<evidence type="ECO:0000256" key="9">
    <source>
        <dbReference type="RuleBase" id="RU365094"/>
    </source>
</evidence>
<comment type="subcellular location">
    <subcellularLocation>
        <location evidence="9">Cell membrane</location>
        <topology evidence="9">Peripheral membrane protein</topology>
        <orientation evidence="9">Cytoplasmic side</orientation>
    </subcellularLocation>
</comment>
<dbReference type="Proteomes" id="UP000824124">
    <property type="component" value="Unassembled WGS sequence"/>
</dbReference>
<dbReference type="FunFam" id="3.40.50.300:FF:000056">
    <property type="entry name" value="Cell division ATP-binding protein FtsE"/>
    <property type="match status" value="1"/>
</dbReference>
<comment type="similarity">
    <text evidence="1 9">Belongs to the ABC transporter superfamily.</text>
</comment>
<reference evidence="11" key="1">
    <citation type="submission" date="2020-10" db="EMBL/GenBank/DDBJ databases">
        <authorList>
            <person name="Gilroy R."/>
        </authorList>
    </citation>
    <scope>NUCLEOTIDE SEQUENCE</scope>
    <source>
        <strain evidence="11">2830</strain>
    </source>
</reference>
<dbReference type="PROSITE" id="PS50893">
    <property type="entry name" value="ABC_TRANSPORTER_2"/>
    <property type="match status" value="1"/>
</dbReference>
<evidence type="ECO:0000256" key="5">
    <source>
        <dbReference type="ARBA" id="ARBA00022741"/>
    </source>
</evidence>
<comment type="function">
    <text evidence="9">Part of the ABC transporter FtsEX involved in cellular division.</text>
</comment>